<dbReference type="SUPFAM" id="SSF57501">
    <property type="entry name" value="Cystine-knot cytokines"/>
    <property type="match status" value="1"/>
</dbReference>
<evidence type="ECO:0000256" key="5">
    <source>
        <dbReference type="ARBA" id="ARBA00023157"/>
    </source>
</evidence>
<proteinExistence type="inferred from homology"/>
<feature type="compositionally biased region" description="Low complexity" evidence="7">
    <location>
        <begin position="138"/>
        <end position="150"/>
    </location>
</feature>
<evidence type="ECO:0000256" key="3">
    <source>
        <dbReference type="ARBA" id="ARBA00022525"/>
    </source>
</evidence>
<dbReference type="Pfam" id="PF00019">
    <property type="entry name" value="TGF_beta"/>
    <property type="match status" value="1"/>
</dbReference>
<keyword evidence="11" id="KW-1185">Reference proteome</keyword>
<comment type="caution">
    <text evidence="10">The sequence shown here is derived from an EMBL/GenBank/DDBJ whole genome shotgun (WGS) entry which is preliminary data.</text>
</comment>
<dbReference type="Pfam" id="PF00688">
    <property type="entry name" value="TGFb_propeptide"/>
    <property type="match status" value="1"/>
</dbReference>
<evidence type="ECO:0000313" key="11">
    <source>
        <dbReference type="Proteomes" id="UP001634394"/>
    </source>
</evidence>
<evidence type="ECO:0000313" key="10">
    <source>
        <dbReference type="EMBL" id="KAL3869156.1"/>
    </source>
</evidence>
<dbReference type="PANTHER" id="PTHR11848">
    <property type="entry name" value="TGF-BETA FAMILY"/>
    <property type="match status" value="1"/>
</dbReference>
<gene>
    <name evidence="10" type="ORF">ACJMK2_041869</name>
</gene>
<comment type="similarity">
    <text evidence="2 6">Belongs to the TGF-beta family.</text>
</comment>
<dbReference type="AlphaFoldDB" id="A0ABD3W6Y1"/>
<feature type="domain" description="TGF-beta family profile" evidence="9">
    <location>
        <begin position="418"/>
        <end position="532"/>
    </location>
</feature>
<feature type="chain" id="PRO_5044888479" description="TGF-beta family profile domain-containing protein" evidence="8">
    <location>
        <begin position="21"/>
        <end position="532"/>
    </location>
</feature>
<evidence type="ECO:0000256" key="2">
    <source>
        <dbReference type="ARBA" id="ARBA00006656"/>
    </source>
</evidence>
<comment type="subcellular location">
    <subcellularLocation>
        <location evidence="1">Secreted</location>
    </subcellularLocation>
</comment>
<evidence type="ECO:0000256" key="7">
    <source>
        <dbReference type="SAM" id="MobiDB-lite"/>
    </source>
</evidence>
<dbReference type="EMBL" id="JBJQND010000008">
    <property type="protein sequence ID" value="KAL3869156.1"/>
    <property type="molecule type" value="Genomic_DNA"/>
</dbReference>
<dbReference type="PANTHER" id="PTHR11848:SF298">
    <property type="entry name" value="DAWDLE, ISOFORM A"/>
    <property type="match status" value="1"/>
</dbReference>
<evidence type="ECO:0000256" key="6">
    <source>
        <dbReference type="RuleBase" id="RU000354"/>
    </source>
</evidence>
<dbReference type="Proteomes" id="UP001634394">
    <property type="component" value="Unassembled WGS sequence"/>
</dbReference>
<evidence type="ECO:0000256" key="8">
    <source>
        <dbReference type="SAM" id="SignalP"/>
    </source>
</evidence>
<evidence type="ECO:0000256" key="1">
    <source>
        <dbReference type="ARBA" id="ARBA00004613"/>
    </source>
</evidence>
<dbReference type="GO" id="GO:0008083">
    <property type="term" value="F:growth factor activity"/>
    <property type="evidence" value="ECO:0007669"/>
    <property type="project" value="UniProtKB-KW"/>
</dbReference>
<evidence type="ECO:0000259" key="9">
    <source>
        <dbReference type="PROSITE" id="PS51362"/>
    </source>
</evidence>
<feature type="region of interest" description="Disordered" evidence="7">
    <location>
        <begin position="54"/>
        <end position="100"/>
    </location>
</feature>
<dbReference type="Gene3D" id="2.60.120.970">
    <property type="match status" value="1"/>
</dbReference>
<protein>
    <recommendedName>
        <fullName evidence="9">TGF-beta family profile domain-containing protein</fullName>
    </recommendedName>
</protein>
<evidence type="ECO:0000256" key="4">
    <source>
        <dbReference type="ARBA" id="ARBA00023030"/>
    </source>
</evidence>
<keyword evidence="5" id="KW-1015">Disulfide bond</keyword>
<dbReference type="Gene3D" id="2.10.90.10">
    <property type="entry name" value="Cystine-knot cytokines"/>
    <property type="match status" value="1"/>
</dbReference>
<feature type="compositionally biased region" description="Basic and acidic residues" evidence="7">
    <location>
        <begin position="54"/>
        <end position="66"/>
    </location>
</feature>
<keyword evidence="3" id="KW-0964">Secreted</keyword>
<dbReference type="InterPro" id="IPR029034">
    <property type="entry name" value="Cystine-knot_cytokine"/>
</dbReference>
<dbReference type="InterPro" id="IPR001111">
    <property type="entry name" value="TGF-b_propeptide"/>
</dbReference>
<name>A0ABD3W6Y1_SINWO</name>
<accession>A0ABD3W6Y1</accession>
<dbReference type="SMART" id="SM00204">
    <property type="entry name" value="TGFB"/>
    <property type="match status" value="1"/>
</dbReference>
<dbReference type="PROSITE" id="PS51362">
    <property type="entry name" value="TGF_BETA_2"/>
    <property type="match status" value="1"/>
</dbReference>
<reference evidence="10 11" key="1">
    <citation type="submission" date="2024-11" db="EMBL/GenBank/DDBJ databases">
        <title>Chromosome-level genome assembly of the freshwater bivalve Anodonta woodiana.</title>
        <authorList>
            <person name="Chen X."/>
        </authorList>
    </citation>
    <scope>NUCLEOTIDE SEQUENCE [LARGE SCALE GENOMIC DNA]</scope>
    <source>
        <strain evidence="10">MN2024</strain>
        <tissue evidence="10">Gills</tissue>
    </source>
</reference>
<dbReference type="InterPro" id="IPR001839">
    <property type="entry name" value="TGF-b_C"/>
</dbReference>
<feature type="region of interest" description="Disordered" evidence="7">
    <location>
        <begin position="127"/>
        <end position="155"/>
    </location>
</feature>
<keyword evidence="8" id="KW-0732">Signal</keyword>
<dbReference type="GO" id="GO:0005576">
    <property type="term" value="C:extracellular region"/>
    <property type="evidence" value="ECO:0007669"/>
    <property type="project" value="UniProtKB-SubCell"/>
</dbReference>
<organism evidence="10 11">
    <name type="scientific">Sinanodonta woodiana</name>
    <name type="common">Chinese pond mussel</name>
    <name type="synonym">Anodonta woodiana</name>
    <dbReference type="NCBI Taxonomy" id="1069815"/>
    <lineage>
        <taxon>Eukaryota</taxon>
        <taxon>Metazoa</taxon>
        <taxon>Spiralia</taxon>
        <taxon>Lophotrochozoa</taxon>
        <taxon>Mollusca</taxon>
        <taxon>Bivalvia</taxon>
        <taxon>Autobranchia</taxon>
        <taxon>Heteroconchia</taxon>
        <taxon>Palaeoheterodonta</taxon>
        <taxon>Unionida</taxon>
        <taxon>Unionoidea</taxon>
        <taxon>Unionidae</taxon>
        <taxon>Unioninae</taxon>
        <taxon>Sinanodonta</taxon>
    </lineage>
</organism>
<keyword evidence="4 6" id="KW-0339">Growth factor</keyword>
<feature type="signal peptide" evidence="8">
    <location>
        <begin position="1"/>
        <end position="20"/>
    </location>
</feature>
<dbReference type="CDD" id="cd13752">
    <property type="entry name" value="TGF_beta_INHB"/>
    <property type="match status" value="1"/>
</dbReference>
<feature type="compositionally biased region" description="Polar residues" evidence="7">
    <location>
        <begin position="79"/>
        <end position="100"/>
    </location>
</feature>
<dbReference type="InterPro" id="IPR015615">
    <property type="entry name" value="TGF-beta-rel"/>
</dbReference>
<sequence length="532" mass="60645">MAFLSLAVLTCIVANYFVCCYDKVHVKPLKVDKDKHNDEAGRLRSKFQNLEQRKDFETKDKYDDRRKRMHATSEEESQLLDSNTGTIPASDNIDTTASNTYDVDMNHDSLYADLDIPDINVAENTSSIDDVDYGEADSGAAQSRSSGASGYNDSTVKENFNRVENNSETGNFQGETNEKTNSVANETGQANLRECRNCDNAEGQDEFKTSVVKYQILKKLMLSKVPELKKGEEPVIPFDFYLGNFSRDEEKPEEETEAELYYAKAKQILVFGQDVTHKCVHKKSTGCYTFKIDDKNIDPSTVSAVYLWIYKQADLNDHYIQTFMVSELDMTYDINGNRTLRNRNIVKRLETSLKYGWMKIYVRRTVVRWLQKPARNKGLSVICKTCQRQSYKTIFGFKEGHKPILVFDIQEKRHFQARSKREVTCIGGNCCRRESLNINFEAIGWNFILYPKSINTYYCTGSCEGVLAAHYNHTKVVQALRYNSPDYTGEDLQPCCSPVAWLRPQSLLYQDNEGAVRKADVPDLIVGACGCT</sequence>